<dbReference type="Pfam" id="PF07715">
    <property type="entry name" value="Plug"/>
    <property type="match status" value="1"/>
</dbReference>
<evidence type="ECO:0000313" key="5">
    <source>
        <dbReference type="EMBL" id="AXY75218.1"/>
    </source>
</evidence>
<feature type="signal peptide" evidence="1">
    <location>
        <begin position="1"/>
        <end position="20"/>
    </location>
</feature>
<dbReference type="OrthoDB" id="634585at2"/>
<keyword evidence="6" id="KW-1185">Reference proteome</keyword>
<dbReference type="EMBL" id="CP032157">
    <property type="protein sequence ID" value="AXY75218.1"/>
    <property type="molecule type" value="Genomic_DNA"/>
</dbReference>
<evidence type="ECO:0000259" key="2">
    <source>
        <dbReference type="Pfam" id="PF07715"/>
    </source>
</evidence>
<feature type="chain" id="PRO_5017727963" evidence="1">
    <location>
        <begin position="21"/>
        <end position="603"/>
    </location>
</feature>
<dbReference type="Pfam" id="PF13600">
    <property type="entry name" value="DUF4140"/>
    <property type="match status" value="1"/>
</dbReference>
<dbReference type="InterPro" id="IPR037066">
    <property type="entry name" value="Plug_dom_sf"/>
</dbReference>
<accession>A0A3B7MM52</accession>
<dbReference type="InterPro" id="IPR011935">
    <property type="entry name" value="CHP02231"/>
</dbReference>
<dbReference type="InterPro" id="IPR037291">
    <property type="entry name" value="DUF4139"/>
</dbReference>
<dbReference type="PANTHER" id="PTHR31005">
    <property type="entry name" value="DUF4139 DOMAIN-CONTAINING PROTEIN"/>
    <property type="match status" value="1"/>
</dbReference>
<dbReference type="Pfam" id="PF13598">
    <property type="entry name" value="DUF4139"/>
    <property type="match status" value="1"/>
</dbReference>
<dbReference type="KEGG" id="pseg:D3H65_15045"/>
<feature type="domain" description="DUF4140" evidence="4">
    <location>
        <begin position="34"/>
        <end position="130"/>
    </location>
</feature>
<keyword evidence="1" id="KW-0732">Signal</keyword>
<evidence type="ECO:0000259" key="4">
    <source>
        <dbReference type="Pfam" id="PF13600"/>
    </source>
</evidence>
<evidence type="ECO:0000256" key="1">
    <source>
        <dbReference type="SAM" id="SignalP"/>
    </source>
</evidence>
<dbReference type="SUPFAM" id="SSF56935">
    <property type="entry name" value="Porins"/>
    <property type="match status" value="1"/>
</dbReference>
<reference evidence="5 6" key="1">
    <citation type="submission" date="2018-09" db="EMBL/GenBank/DDBJ databases">
        <title>Genome sequencing of strain 6GH32-13.</title>
        <authorList>
            <person name="Weon H.-Y."/>
            <person name="Heo J."/>
            <person name="Kwon S.-W."/>
        </authorList>
    </citation>
    <scope>NUCLEOTIDE SEQUENCE [LARGE SCALE GENOMIC DNA]</scope>
    <source>
        <strain evidence="5 6">5GH32-13</strain>
    </source>
</reference>
<dbReference type="InterPro" id="IPR025554">
    <property type="entry name" value="DUF4140"/>
</dbReference>
<feature type="domain" description="DUF4139" evidence="3">
    <location>
        <begin position="218"/>
        <end position="596"/>
    </location>
</feature>
<dbReference type="Proteomes" id="UP000263900">
    <property type="component" value="Chromosome"/>
</dbReference>
<dbReference type="AlphaFoldDB" id="A0A3B7MM52"/>
<dbReference type="Gene3D" id="2.170.130.10">
    <property type="entry name" value="TonB-dependent receptor, plug domain"/>
    <property type="match status" value="1"/>
</dbReference>
<evidence type="ECO:0000313" key="6">
    <source>
        <dbReference type="Proteomes" id="UP000263900"/>
    </source>
</evidence>
<name>A0A3B7MM52_9BACT</name>
<dbReference type="PANTHER" id="PTHR31005:SF8">
    <property type="entry name" value="DUF4139 DOMAIN-CONTAINING PROTEIN"/>
    <property type="match status" value="1"/>
</dbReference>
<evidence type="ECO:0000259" key="3">
    <source>
        <dbReference type="Pfam" id="PF13598"/>
    </source>
</evidence>
<sequence length="603" mass="67077">MKHISFVVILLLGTWIQTQAGNEKNIVTAALKSATVYRSGAELTHTARVTLESGNNELVIDGVSNRINMNSLQIGNDGNVTILSSSFSTDFLKPVQQTIALKRLEDSVESINKELAVIGVAIKTDQELLELLKSNKTIGGTQTGVSVAELTKMVDYYRMKTLELQKEISQYRAKETRLLDIFAKLNAQIKEEEQKNAKTVGKLLLQVYCPVGGSFNFTVSYITPLASWYPNYDLKVENINKPVKLSYKAKLTQTTGIDWQHVKLTLATSIPNQDNNAPVLKSWFLAYQNTNDAFGMALAGKAAGVSIRGASTLNDVVVVGYGSRSKGEISDEQEQQEPLYVLNGNMISKKEFNKIDAKAIKDMKVLKNSEATSIYGSRASGGAVVITLKDELGDYVSVKDNEMNVTFDIELPYDVPTNGKEQQVTLKDFTVAAQFKYYTAPRVDKDAYLLADIADWESLNLLPGEANIIFEGTYIGKTWIDPNSTQDTLNFTLGRDKRVVVTREKLKDLSSVKFLGSNKKQVFTYEITVKNNKKEKVQMLLKDQYPLSTNKDIEVELIEVSGANNNAELGFLHWLTELAPGESKKFRVSYSVKYPKDKVVNVN</sequence>
<dbReference type="RefSeq" id="WP_119051099.1">
    <property type="nucleotide sequence ID" value="NZ_CP032157.1"/>
</dbReference>
<protein>
    <submittedName>
        <fullName evidence="5">Mucoidy inhibitor MuiA family protein</fullName>
    </submittedName>
</protein>
<feature type="domain" description="TonB-dependent receptor plug" evidence="2">
    <location>
        <begin position="297"/>
        <end position="383"/>
    </location>
</feature>
<organism evidence="5 6">
    <name type="scientific">Paraflavitalea soli</name>
    <dbReference type="NCBI Taxonomy" id="2315862"/>
    <lineage>
        <taxon>Bacteria</taxon>
        <taxon>Pseudomonadati</taxon>
        <taxon>Bacteroidota</taxon>
        <taxon>Chitinophagia</taxon>
        <taxon>Chitinophagales</taxon>
        <taxon>Chitinophagaceae</taxon>
        <taxon>Paraflavitalea</taxon>
    </lineage>
</organism>
<proteinExistence type="predicted"/>
<dbReference type="InterPro" id="IPR012910">
    <property type="entry name" value="Plug_dom"/>
</dbReference>
<gene>
    <name evidence="5" type="ORF">D3H65_15045</name>
</gene>
<dbReference type="NCBIfam" id="TIGR02231">
    <property type="entry name" value="mucoidy inhibitor MuiA family protein"/>
    <property type="match status" value="1"/>
</dbReference>